<dbReference type="GO" id="GO:0004029">
    <property type="term" value="F:aldehyde dehydrogenase (NAD+) activity"/>
    <property type="evidence" value="ECO:0007669"/>
    <property type="project" value="TreeGrafter"/>
</dbReference>
<dbReference type="InterPro" id="IPR001509">
    <property type="entry name" value="Epimerase_deHydtase"/>
</dbReference>
<dbReference type="GO" id="GO:0005737">
    <property type="term" value="C:cytoplasm"/>
    <property type="evidence" value="ECO:0007669"/>
    <property type="project" value="TreeGrafter"/>
</dbReference>
<dbReference type="InterPro" id="IPR051783">
    <property type="entry name" value="NAD(P)-dependent_oxidoreduct"/>
</dbReference>
<proteinExistence type="predicted"/>
<reference evidence="2 3" key="1">
    <citation type="submission" date="2017-06" db="EMBL/GenBank/DDBJ databases">
        <authorList>
            <person name="Kim H.J."/>
            <person name="Triplett B.A."/>
        </authorList>
    </citation>
    <scope>NUCLEOTIDE SEQUENCE [LARGE SCALE GENOMIC DNA]</scope>
    <source>
        <strain evidence="2 3">DSM 19307</strain>
    </source>
</reference>
<keyword evidence="3" id="KW-1185">Reference proteome</keyword>
<dbReference type="Proteomes" id="UP000198393">
    <property type="component" value="Unassembled WGS sequence"/>
</dbReference>
<gene>
    <name evidence="2" type="ORF">SAMN05421640_0824</name>
</gene>
<dbReference type="SUPFAM" id="SSF51735">
    <property type="entry name" value="NAD(P)-binding Rossmann-fold domains"/>
    <property type="match status" value="1"/>
</dbReference>
<protein>
    <submittedName>
        <fullName evidence="2">Nucleoside-diphosphate-sugar epimerase</fullName>
    </submittedName>
</protein>
<dbReference type="EMBL" id="FZPD01000001">
    <property type="protein sequence ID" value="SNS60150.1"/>
    <property type="molecule type" value="Genomic_DNA"/>
</dbReference>
<accession>A0A239FTM2</accession>
<evidence type="ECO:0000313" key="2">
    <source>
        <dbReference type="EMBL" id="SNS60150.1"/>
    </source>
</evidence>
<organism evidence="2 3">
    <name type="scientific">Ekhidna lutea</name>
    <dbReference type="NCBI Taxonomy" id="447679"/>
    <lineage>
        <taxon>Bacteria</taxon>
        <taxon>Pseudomonadati</taxon>
        <taxon>Bacteroidota</taxon>
        <taxon>Cytophagia</taxon>
        <taxon>Cytophagales</taxon>
        <taxon>Reichenbachiellaceae</taxon>
        <taxon>Ekhidna</taxon>
    </lineage>
</organism>
<sequence length="317" mass="35862">MKIAITGANGFLGSYLVKECLHRQMEVYALIRSGANTSLLPDHENLNIETIDYRGDIATQLSKIKERSGHVDYFIHNAGMTVSLKAEEYYSVNVGLTTAICDALRQSELLKPVGVFVYTSSYAAHGPANTKAPVSHYGHSKLQAEQIIQERMKNYLLVRPTAIYGAGDEAFLPLFKGAKMGIYPVTDNDQRMSMIHGADLARMTIQDMQSERGPLHYNDGNTYLHQDFIEIFQKLFGKKVRKIPLPKWLAKLSMGSSDIWHKIINKRPGITLEKFDEISQHWDLHTTDLKHSSVKPEISLSEGFENALRYYQENNLI</sequence>
<evidence type="ECO:0000259" key="1">
    <source>
        <dbReference type="Pfam" id="PF01370"/>
    </source>
</evidence>
<dbReference type="RefSeq" id="WP_179213295.1">
    <property type="nucleotide sequence ID" value="NZ_FZPD01000001.1"/>
</dbReference>
<feature type="domain" description="NAD-dependent epimerase/dehydratase" evidence="1">
    <location>
        <begin position="3"/>
        <end position="218"/>
    </location>
</feature>
<dbReference type="Gene3D" id="3.40.50.720">
    <property type="entry name" value="NAD(P)-binding Rossmann-like Domain"/>
    <property type="match status" value="1"/>
</dbReference>
<dbReference type="PANTHER" id="PTHR48079:SF6">
    <property type="entry name" value="NAD(P)-BINDING DOMAIN-CONTAINING PROTEIN-RELATED"/>
    <property type="match status" value="1"/>
</dbReference>
<dbReference type="InterPro" id="IPR036291">
    <property type="entry name" value="NAD(P)-bd_dom_sf"/>
</dbReference>
<evidence type="ECO:0000313" key="3">
    <source>
        <dbReference type="Proteomes" id="UP000198393"/>
    </source>
</evidence>
<dbReference type="AlphaFoldDB" id="A0A239FTM2"/>
<name>A0A239FTM2_EKHLU</name>
<dbReference type="PANTHER" id="PTHR48079">
    <property type="entry name" value="PROTEIN YEEZ"/>
    <property type="match status" value="1"/>
</dbReference>
<dbReference type="Pfam" id="PF01370">
    <property type="entry name" value="Epimerase"/>
    <property type="match status" value="1"/>
</dbReference>